<proteinExistence type="predicted"/>
<evidence type="ECO:0000313" key="3">
    <source>
        <dbReference type="Proteomes" id="UP000193648"/>
    </source>
</evidence>
<dbReference type="AlphaFoldDB" id="A0A1Y2H2C6"/>
<dbReference type="RefSeq" id="XP_021885566.1">
    <property type="nucleotide sequence ID" value="XM_022022825.1"/>
</dbReference>
<organism evidence="2 3">
    <name type="scientific">Lobosporangium transversale</name>
    <dbReference type="NCBI Taxonomy" id="64571"/>
    <lineage>
        <taxon>Eukaryota</taxon>
        <taxon>Fungi</taxon>
        <taxon>Fungi incertae sedis</taxon>
        <taxon>Mucoromycota</taxon>
        <taxon>Mortierellomycotina</taxon>
        <taxon>Mortierellomycetes</taxon>
        <taxon>Mortierellales</taxon>
        <taxon>Mortierellaceae</taxon>
        <taxon>Lobosporangium</taxon>
    </lineage>
</organism>
<dbReference type="EMBL" id="MCFF01000003">
    <property type="protein sequence ID" value="ORZ27863.1"/>
    <property type="molecule type" value="Genomic_DNA"/>
</dbReference>
<accession>A0A1Y2H2C6</accession>
<dbReference type="OrthoDB" id="2397965at2759"/>
<comment type="caution">
    <text evidence="2">The sequence shown here is derived from an EMBL/GenBank/DDBJ whole genome shotgun (WGS) entry which is preliminary data.</text>
</comment>
<evidence type="ECO:0008006" key="4">
    <source>
        <dbReference type="Google" id="ProtNLM"/>
    </source>
</evidence>
<keyword evidence="3" id="KW-1185">Reference proteome</keyword>
<evidence type="ECO:0000256" key="1">
    <source>
        <dbReference type="SAM" id="SignalP"/>
    </source>
</evidence>
<gene>
    <name evidence="2" type="ORF">BCR41DRAFT_346126</name>
</gene>
<keyword evidence="1" id="KW-0732">Signal</keyword>
<dbReference type="InParanoid" id="A0A1Y2H2C6"/>
<dbReference type="GeneID" id="33564669"/>
<reference evidence="2 3" key="1">
    <citation type="submission" date="2016-07" db="EMBL/GenBank/DDBJ databases">
        <title>Pervasive Adenine N6-methylation of Active Genes in Fungi.</title>
        <authorList>
            <consortium name="DOE Joint Genome Institute"/>
            <person name="Mondo S.J."/>
            <person name="Dannebaum R.O."/>
            <person name="Kuo R.C."/>
            <person name="Labutti K."/>
            <person name="Haridas S."/>
            <person name="Kuo A."/>
            <person name="Salamov A."/>
            <person name="Ahrendt S.R."/>
            <person name="Lipzen A."/>
            <person name="Sullivan W."/>
            <person name="Andreopoulos W.B."/>
            <person name="Clum A."/>
            <person name="Lindquist E."/>
            <person name="Daum C."/>
            <person name="Ramamoorthy G.K."/>
            <person name="Gryganskyi A."/>
            <person name="Culley D."/>
            <person name="Magnuson J.K."/>
            <person name="James T.Y."/>
            <person name="O'Malley M.A."/>
            <person name="Stajich J.E."/>
            <person name="Spatafora J.W."/>
            <person name="Visel A."/>
            <person name="Grigoriev I.V."/>
        </authorList>
    </citation>
    <scope>NUCLEOTIDE SEQUENCE [LARGE SCALE GENOMIC DNA]</scope>
    <source>
        <strain evidence="2 3">NRRL 3116</strain>
    </source>
</reference>
<evidence type="ECO:0000313" key="2">
    <source>
        <dbReference type="EMBL" id="ORZ27863.1"/>
    </source>
</evidence>
<name>A0A1Y2H2C6_9FUNG</name>
<feature type="chain" id="PRO_5013164047" description="Pacifastin domain-containing protein" evidence="1">
    <location>
        <begin position="19"/>
        <end position="97"/>
    </location>
</feature>
<protein>
    <recommendedName>
        <fullName evidence="4">Pacifastin domain-containing protein</fullName>
    </recommendedName>
</protein>
<feature type="signal peptide" evidence="1">
    <location>
        <begin position="1"/>
        <end position="18"/>
    </location>
</feature>
<dbReference type="Proteomes" id="UP000193648">
    <property type="component" value="Unassembled WGS sequence"/>
</dbReference>
<sequence>MKPVIILCALLVASLTAAKPNYSYKRCIRAYGPSSFVCDDLCNICKCARYGLISTEKACPPYDFETCKKVKGTGKWPCYSGNNICRCAPEGIEVCGL</sequence>